<gene>
    <name evidence="2" type="ORF">HPB51_026486</name>
</gene>
<dbReference type="EMBL" id="JABSTU010000470">
    <property type="protein sequence ID" value="KAH7991006.1"/>
    <property type="molecule type" value="Genomic_DNA"/>
</dbReference>
<evidence type="ECO:0000256" key="1">
    <source>
        <dbReference type="SAM" id="MobiDB-lite"/>
    </source>
</evidence>
<keyword evidence="3" id="KW-1185">Reference proteome</keyword>
<dbReference type="Proteomes" id="UP000821866">
    <property type="component" value="Unassembled WGS sequence"/>
</dbReference>
<proteinExistence type="predicted"/>
<feature type="region of interest" description="Disordered" evidence="1">
    <location>
        <begin position="269"/>
        <end position="293"/>
    </location>
</feature>
<feature type="compositionally biased region" description="Polar residues" evidence="1">
    <location>
        <begin position="347"/>
        <end position="356"/>
    </location>
</feature>
<organism evidence="2 3">
    <name type="scientific">Rhipicephalus microplus</name>
    <name type="common">Cattle tick</name>
    <name type="synonym">Boophilus microplus</name>
    <dbReference type="NCBI Taxonomy" id="6941"/>
    <lineage>
        <taxon>Eukaryota</taxon>
        <taxon>Metazoa</taxon>
        <taxon>Ecdysozoa</taxon>
        <taxon>Arthropoda</taxon>
        <taxon>Chelicerata</taxon>
        <taxon>Arachnida</taxon>
        <taxon>Acari</taxon>
        <taxon>Parasitiformes</taxon>
        <taxon>Ixodida</taxon>
        <taxon>Ixodoidea</taxon>
        <taxon>Ixodidae</taxon>
        <taxon>Rhipicephalinae</taxon>
        <taxon>Rhipicephalus</taxon>
        <taxon>Boophilus</taxon>
    </lineage>
</organism>
<name>A0A9J6D2W5_RHIMP</name>
<protein>
    <submittedName>
        <fullName evidence="2">Uncharacterized protein</fullName>
    </submittedName>
</protein>
<feature type="region of interest" description="Disordered" evidence="1">
    <location>
        <begin position="330"/>
        <end position="386"/>
    </location>
</feature>
<sequence length="386" mass="42701">MFSCLSNSASHHGYPLPPFRFVHAPPTIRHVHANRRVVVESYPILRDIARWSESAPSGQAAFVDSNGARQNIDHDAGGLSSQNHWLSVFPVQGQDQRTCDYIQLAGVNGQRLCPPLDLPEKRQQLSEVLQPLLGEEPDESATVPSEPQVPFNHKDVALPSDSWGKHVFGGVPLKVAYSVCSPGPDMGLLCAEKLVLFTVTDDSVAHEVFVRGVKLDLNEPGGPASVLKAVDGGGTGIPVWEARQAHTPFHPRVTDSSHNHEVSPYQLMSSAQFQHQQQQQMQDRDQQPASHYTESWFTSQGHALSQFPQPGRWGHRTYDNVQQVGVSGRLRTEQVESYPPQRDISGETESVPSEETSFVDIDGPPENIDEETGVSGQQTEFFRPWE</sequence>
<evidence type="ECO:0000313" key="3">
    <source>
        <dbReference type="Proteomes" id="UP000821866"/>
    </source>
</evidence>
<feature type="compositionally biased region" description="Low complexity" evidence="1">
    <location>
        <begin position="272"/>
        <end position="281"/>
    </location>
</feature>
<reference evidence="2" key="1">
    <citation type="journal article" date="2020" name="Cell">
        <title>Large-Scale Comparative Analyses of Tick Genomes Elucidate Their Genetic Diversity and Vector Capacities.</title>
        <authorList>
            <consortium name="Tick Genome and Microbiome Consortium (TIGMIC)"/>
            <person name="Jia N."/>
            <person name="Wang J."/>
            <person name="Shi W."/>
            <person name="Du L."/>
            <person name="Sun Y."/>
            <person name="Zhan W."/>
            <person name="Jiang J.F."/>
            <person name="Wang Q."/>
            <person name="Zhang B."/>
            <person name="Ji P."/>
            <person name="Bell-Sakyi L."/>
            <person name="Cui X.M."/>
            <person name="Yuan T.T."/>
            <person name="Jiang B.G."/>
            <person name="Yang W.F."/>
            <person name="Lam T.T."/>
            <person name="Chang Q.C."/>
            <person name="Ding S.J."/>
            <person name="Wang X.J."/>
            <person name="Zhu J.G."/>
            <person name="Ruan X.D."/>
            <person name="Zhao L."/>
            <person name="Wei J.T."/>
            <person name="Ye R.Z."/>
            <person name="Que T.C."/>
            <person name="Du C.H."/>
            <person name="Zhou Y.H."/>
            <person name="Cheng J.X."/>
            <person name="Dai P.F."/>
            <person name="Guo W.B."/>
            <person name="Han X.H."/>
            <person name="Huang E.J."/>
            <person name="Li L.F."/>
            <person name="Wei W."/>
            <person name="Gao Y.C."/>
            <person name="Liu J.Z."/>
            <person name="Shao H.Z."/>
            <person name="Wang X."/>
            <person name="Wang C.C."/>
            <person name="Yang T.C."/>
            <person name="Huo Q.B."/>
            <person name="Li W."/>
            <person name="Chen H.Y."/>
            <person name="Chen S.E."/>
            <person name="Zhou L.G."/>
            <person name="Ni X.B."/>
            <person name="Tian J.H."/>
            <person name="Sheng Y."/>
            <person name="Liu T."/>
            <person name="Pan Y.S."/>
            <person name="Xia L.Y."/>
            <person name="Li J."/>
            <person name="Zhao F."/>
            <person name="Cao W.C."/>
        </authorList>
    </citation>
    <scope>NUCLEOTIDE SEQUENCE</scope>
    <source>
        <strain evidence="2">Rmic-2018</strain>
    </source>
</reference>
<reference evidence="2" key="2">
    <citation type="submission" date="2021-09" db="EMBL/GenBank/DDBJ databases">
        <authorList>
            <person name="Jia N."/>
            <person name="Wang J."/>
            <person name="Shi W."/>
            <person name="Du L."/>
            <person name="Sun Y."/>
            <person name="Zhan W."/>
            <person name="Jiang J."/>
            <person name="Wang Q."/>
            <person name="Zhang B."/>
            <person name="Ji P."/>
            <person name="Sakyi L.B."/>
            <person name="Cui X."/>
            <person name="Yuan T."/>
            <person name="Jiang B."/>
            <person name="Yang W."/>
            <person name="Lam T.T.-Y."/>
            <person name="Chang Q."/>
            <person name="Ding S."/>
            <person name="Wang X."/>
            <person name="Zhu J."/>
            <person name="Ruan X."/>
            <person name="Zhao L."/>
            <person name="Wei J."/>
            <person name="Que T."/>
            <person name="Du C."/>
            <person name="Cheng J."/>
            <person name="Dai P."/>
            <person name="Han X."/>
            <person name="Huang E."/>
            <person name="Gao Y."/>
            <person name="Liu J."/>
            <person name="Shao H."/>
            <person name="Ye R."/>
            <person name="Li L."/>
            <person name="Wei W."/>
            <person name="Wang X."/>
            <person name="Wang C."/>
            <person name="Huo Q."/>
            <person name="Li W."/>
            <person name="Guo W."/>
            <person name="Chen H."/>
            <person name="Chen S."/>
            <person name="Zhou L."/>
            <person name="Zhou L."/>
            <person name="Ni X."/>
            <person name="Tian J."/>
            <person name="Zhou Y."/>
            <person name="Sheng Y."/>
            <person name="Liu T."/>
            <person name="Pan Y."/>
            <person name="Xia L."/>
            <person name="Li J."/>
            <person name="Zhao F."/>
            <person name="Cao W."/>
        </authorList>
    </citation>
    <scope>NUCLEOTIDE SEQUENCE</scope>
    <source>
        <strain evidence="2">Rmic-2018</strain>
        <tissue evidence="2">Larvae</tissue>
    </source>
</reference>
<evidence type="ECO:0000313" key="2">
    <source>
        <dbReference type="EMBL" id="KAH7991006.1"/>
    </source>
</evidence>
<comment type="caution">
    <text evidence="2">The sequence shown here is derived from an EMBL/GenBank/DDBJ whole genome shotgun (WGS) entry which is preliminary data.</text>
</comment>
<dbReference type="AlphaFoldDB" id="A0A9J6D2W5"/>
<accession>A0A9J6D2W5</accession>